<keyword evidence="11" id="KW-1185">Reference proteome</keyword>
<dbReference type="SUPFAM" id="SSF56112">
    <property type="entry name" value="Protein kinase-like (PK-like)"/>
    <property type="match status" value="1"/>
</dbReference>
<dbReference type="PANTHER" id="PTHR43289">
    <property type="entry name" value="MITOGEN-ACTIVATED PROTEIN KINASE KINASE KINASE 20-RELATED"/>
    <property type="match status" value="1"/>
</dbReference>
<evidence type="ECO:0000256" key="7">
    <source>
        <dbReference type="PROSITE-ProRule" id="PRU10141"/>
    </source>
</evidence>
<proteinExistence type="predicted"/>
<keyword evidence="6 7" id="KW-0067">ATP-binding</keyword>
<feature type="binding site" evidence="7">
    <location>
        <position position="38"/>
    </location>
    <ligand>
        <name>ATP</name>
        <dbReference type="ChEBI" id="CHEBI:30616"/>
    </ligand>
</feature>
<dbReference type="EC" id="2.7.11.1" evidence="1"/>
<comment type="caution">
    <text evidence="10">The sequence shown here is derived from an EMBL/GenBank/DDBJ whole genome shotgun (WGS) entry which is preliminary data.</text>
</comment>
<dbReference type="InterPro" id="IPR008271">
    <property type="entry name" value="Ser/Thr_kinase_AS"/>
</dbReference>
<evidence type="ECO:0000256" key="5">
    <source>
        <dbReference type="ARBA" id="ARBA00022777"/>
    </source>
</evidence>
<feature type="domain" description="Protein kinase" evidence="9">
    <location>
        <begin position="9"/>
        <end position="273"/>
    </location>
</feature>
<evidence type="ECO:0000313" key="10">
    <source>
        <dbReference type="EMBL" id="MDL5158262.1"/>
    </source>
</evidence>
<dbReference type="Gene3D" id="3.30.200.20">
    <property type="entry name" value="Phosphorylase Kinase, domain 1"/>
    <property type="match status" value="1"/>
</dbReference>
<evidence type="ECO:0000256" key="3">
    <source>
        <dbReference type="ARBA" id="ARBA00022679"/>
    </source>
</evidence>
<dbReference type="CDD" id="cd14014">
    <property type="entry name" value="STKc_PknB_like"/>
    <property type="match status" value="1"/>
</dbReference>
<sequence length="567" mass="60188">MAEAVFGPYRLEELVGRGGMGEVWRAYDTRRRRRVALKRLTTPSAHDDEFLVRFRREAETTAGLDSVHVVPIHDWGEIDGEPFLDMRLIDAGDLSSLLAASGGRLPADRATRIVGQLADALDTAHRAGIVHRDVKPSNVLVAASHGGDHCYLVDFGIAKVLGETHDRGLTRSESTLGTPYYMAPELFGSATAASVGSDVYALGCTLYRLLTGREPYDGPGVAAVMQHHLVSPPPRPSAVEPRLAPFDEVVAAALAKAPADRPASCGELADAATRACRAAGFDPSSELHRAPTLRPSEAAPPGPASPRWWWSVPAALLVLLVAGGITWLVRPGDPTPVATPPPAVPRALITGQTLDLPDTAGGRPRSAEEVVELFRRWPDACTLLTPDEIAAAVPGATVGTPAPQRSPLSLDGRRIGRTPNAVTCLWTVRGPQGGTALLRLALRTVGGVDDLVYEDTAAEDEPTVAPSATPVPPSDAVPQPFPDDGSFAASPTTRCGARQLDRSSYDPDPEGIRVTPPGDVAQVLCLHAPQVLYSLGWHLPADPPVPARRWVAESVPALVRVLDAKIR</sequence>
<dbReference type="PROSITE" id="PS00108">
    <property type="entry name" value="PROTEIN_KINASE_ST"/>
    <property type="match status" value="1"/>
</dbReference>
<reference evidence="10 11" key="1">
    <citation type="submission" date="2023-06" db="EMBL/GenBank/DDBJ databases">
        <title>Actinomycetospora Odt1-22.</title>
        <authorList>
            <person name="Supong K."/>
        </authorList>
    </citation>
    <scope>NUCLEOTIDE SEQUENCE [LARGE SCALE GENOMIC DNA]</scope>
    <source>
        <strain evidence="10 11">Odt1-22</strain>
    </source>
</reference>
<dbReference type="InterPro" id="IPR000719">
    <property type="entry name" value="Prot_kinase_dom"/>
</dbReference>
<dbReference type="Proteomes" id="UP001231924">
    <property type="component" value="Unassembled WGS sequence"/>
</dbReference>
<evidence type="ECO:0000256" key="6">
    <source>
        <dbReference type="ARBA" id="ARBA00022840"/>
    </source>
</evidence>
<evidence type="ECO:0000256" key="2">
    <source>
        <dbReference type="ARBA" id="ARBA00022527"/>
    </source>
</evidence>
<dbReference type="Gene3D" id="1.10.510.10">
    <property type="entry name" value="Transferase(Phosphotransferase) domain 1"/>
    <property type="match status" value="1"/>
</dbReference>
<dbReference type="RefSeq" id="WP_286054783.1">
    <property type="nucleotide sequence ID" value="NZ_JASVWF010000004.1"/>
</dbReference>
<dbReference type="InterPro" id="IPR017441">
    <property type="entry name" value="Protein_kinase_ATP_BS"/>
</dbReference>
<dbReference type="PANTHER" id="PTHR43289:SF6">
    <property type="entry name" value="SERINE_THREONINE-PROTEIN KINASE NEKL-3"/>
    <property type="match status" value="1"/>
</dbReference>
<keyword evidence="5 10" id="KW-0418">Kinase</keyword>
<evidence type="ECO:0000256" key="1">
    <source>
        <dbReference type="ARBA" id="ARBA00012513"/>
    </source>
</evidence>
<dbReference type="EMBL" id="JASVWF010000004">
    <property type="protein sequence ID" value="MDL5158262.1"/>
    <property type="molecule type" value="Genomic_DNA"/>
</dbReference>
<organism evidence="10 11">
    <name type="scientific">Actinomycetospora termitidis</name>
    <dbReference type="NCBI Taxonomy" id="3053470"/>
    <lineage>
        <taxon>Bacteria</taxon>
        <taxon>Bacillati</taxon>
        <taxon>Actinomycetota</taxon>
        <taxon>Actinomycetes</taxon>
        <taxon>Pseudonocardiales</taxon>
        <taxon>Pseudonocardiaceae</taxon>
        <taxon>Actinomycetospora</taxon>
    </lineage>
</organism>
<dbReference type="InterPro" id="IPR011009">
    <property type="entry name" value="Kinase-like_dom_sf"/>
</dbReference>
<gene>
    <name evidence="10" type="ORF">QRT03_20010</name>
</gene>
<dbReference type="PROSITE" id="PS00107">
    <property type="entry name" value="PROTEIN_KINASE_ATP"/>
    <property type="match status" value="1"/>
</dbReference>
<dbReference type="Pfam" id="PF00069">
    <property type="entry name" value="Pkinase"/>
    <property type="match status" value="1"/>
</dbReference>
<evidence type="ECO:0000256" key="4">
    <source>
        <dbReference type="ARBA" id="ARBA00022741"/>
    </source>
</evidence>
<evidence type="ECO:0000313" key="11">
    <source>
        <dbReference type="Proteomes" id="UP001231924"/>
    </source>
</evidence>
<dbReference type="SMART" id="SM00220">
    <property type="entry name" value="S_TKc"/>
    <property type="match status" value="1"/>
</dbReference>
<dbReference type="GO" id="GO:0004674">
    <property type="term" value="F:protein serine/threonine kinase activity"/>
    <property type="evidence" value="ECO:0007669"/>
    <property type="project" value="UniProtKB-EC"/>
</dbReference>
<keyword evidence="4 7" id="KW-0547">Nucleotide-binding</keyword>
<evidence type="ECO:0000256" key="8">
    <source>
        <dbReference type="SAM" id="MobiDB-lite"/>
    </source>
</evidence>
<accession>A0ABT7ME45</accession>
<feature type="region of interest" description="Disordered" evidence="8">
    <location>
        <begin position="489"/>
        <end position="509"/>
    </location>
</feature>
<protein>
    <recommendedName>
        <fullName evidence="1">non-specific serine/threonine protein kinase</fullName>
        <ecNumber evidence="1">2.7.11.1</ecNumber>
    </recommendedName>
</protein>
<keyword evidence="3 10" id="KW-0808">Transferase</keyword>
<name>A0ABT7ME45_9PSEU</name>
<keyword evidence="2" id="KW-0723">Serine/threonine-protein kinase</keyword>
<dbReference type="PROSITE" id="PS50011">
    <property type="entry name" value="PROTEIN_KINASE_DOM"/>
    <property type="match status" value="1"/>
</dbReference>
<evidence type="ECO:0000259" key="9">
    <source>
        <dbReference type="PROSITE" id="PS50011"/>
    </source>
</evidence>